<feature type="transmembrane region" description="Helical" evidence="2">
    <location>
        <begin position="51"/>
        <end position="70"/>
    </location>
</feature>
<keyword evidence="4" id="KW-1185">Reference proteome</keyword>
<organism evidence="3 4">
    <name type="scientific">Streptomyces tubercidicus</name>
    <dbReference type="NCBI Taxonomy" id="47759"/>
    <lineage>
        <taxon>Bacteria</taxon>
        <taxon>Bacillati</taxon>
        <taxon>Actinomycetota</taxon>
        <taxon>Actinomycetes</taxon>
        <taxon>Kitasatosporales</taxon>
        <taxon>Streptomycetaceae</taxon>
        <taxon>Streptomyces</taxon>
    </lineage>
</organism>
<evidence type="ECO:0000313" key="4">
    <source>
        <dbReference type="Proteomes" id="UP000431826"/>
    </source>
</evidence>
<comment type="caution">
    <text evidence="3">The sequence shown here is derived from an EMBL/GenBank/DDBJ whole genome shotgun (WGS) entry which is preliminary data.</text>
</comment>
<keyword evidence="2" id="KW-0472">Membrane</keyword>
<feature type="transmembrane region" description="Helical" evidence="2">
    <location>
        <begin position="130"/>
        <end position="151"/>
    </location>
</feature>
<protein>
    <recommendedName>
        <fullName evidence="5">DUF4118 domain-containing protein</fullName>
    </recommendedName>
</protein>
<feature type="region of interest" description="Disordered" evidence="1">
    <location>
        <begin position="1"/>
        <end position="43"/>
    </location>
</feature>
<accession>A0A640UP50</accession>
<sequence>MFPVTAPHRPAPPLGPSRPTRPRITRFPQVGRRSTRPPHRVPTDRTLARDLALPLGAVGAALLVTALMLTGGTAHAPAALALFALLTVAVALRARPALVPVAALVSWMFYDGFVLHQRSELAFHAPDRTSLLVLLLAGVVGAGCAAAVRAVRRFRLPR</sequence>
<proteinExistence type="predicted"/>
<evidence type="ECO:0000256" key="1">
    <source>
        <dbReference type="SAM" id="MobiDB-lite"/>
    </source>
</evidence>
<dbReference type="Proteomes" id="UP000431826">
    <property type="component" value="Unassembled WGS sequence"/>
</dbReference>
<keyword evidence="2" id="KW-1133">Transmembrane helix</keyword>
<evidence type="ECO:0000313" key="3">
    <source>
        <dbReference type="EMBL" id="GFE36461.1"/>
    </source>
</evidence>
<gene>
    <name evidence="3" type="ORF">Stube_11340</name>
</gene>
<evidence type="ECO:0008006" key="5">
    <source>
        <dbReference type="Google" id="ProtNLM"/>
    </source>
</evidence>
<evidence type="ECO:0000256" key="2">
    <source>
        <dbReference type="SAM" id="Phobius"/>
    </source>
</evidence>
<dbReference type="AlphaFoldDB" id="A0A640UP50"/>
<name>A0A640UP50_9ACTN</name>
<reference evidence="3 4" key="1">
    <citation type="submission" date="2019-12" db="EMBL/GenBank/DDBJ databases">
        <title>Whole genome shotgun sequence of Streptomyces tubercidicus NBRC 13090.</title>
        <authorList>
            <person name="Ichikawa N."/>
            <person name="Kimura A."/>
            <person name="Kitahashi Y."/>
            <person name="Komaki H."/>
            <person name="Tamura T."/>
        </authorList>
    </citation>
    <scope>NUCLEOTIDE SEQUENCE [LARGE SCALE GENOMIC DNA]</scope>
    <source>
        <strain evidence="3 4">NBRC 13090</strain>
    </source>
</reference>
<feature type="transmembrane region" description="Helical" evidence="2">
    <location>
        <begin position="82"/>
        <end position="110"/>
    </location>
</feature>
<keyword evidence="2" id="KW-0812">Transmembrane</keyword>
<dbReference type="EMBL" id="BLIR01000001">
    <property type="protein sequence ID" value="GFE36461.1"/>
    <property type="molecule type" value="Genomic_DNA"/>
</dbReference>